<organism evidence="2 3">
    <name type="scientific">Aspergillus ellipticus CBS 707.79</name>
    <dbReference type="NCBI Taxonomy" id="1448320"/>
    <lineage>
        <taxon>Eukaryota</taxon>
        <taxon>Fungi</taxon>
        <taxon>Dikarya</taxon>
        <taxon>Ascomycota</taxon>
        <taxon>Pezizomycotina</taxon>
        <taxon>Eurotiomycetes</taxon>
        <taxon>Eurotiomycetidae</taxon>
        <taxon>Eurotiales</taxon>
        <taxon>Aspergillaceae</taxon>
        <taxon>Aspergillus</taxon>
        <taxon>Aspergillus subgen. Circumdati</taxon>
    </lineage>
</organism>
<dbReference type="VEuPathDB" id="FungiDB:BO71DRAFT_156792"/>
<reference evidence="2 3" key="1">
    <citation type="submission" date="2018-02" db="EMBL/GenBank/DDBJ databases">
        <title>The genomes of Aspergillus section Nigri reveals drivers in fungal speciation.</title>
        <authorList>
            <consortium name="DOE Joint Genome Institute"/>
            <person name="Vesth T.C."/>
            <person name="Nybo J."/>
            <person name="Theobald S."/>
            <person name="Brandl J."/>
            <person name="Frisvad J.C."/>
            <person name="Nielsen K.F."/>
            <person name="Lyhne E.K."/>
            <person name="Kogle M.E."/>
            <person name="Kuo A."/>
            <person name="Riley R."/>
            <person name="Clum A."/>
            <person name="Nolan M."/>
            <person name="Lipzen A."/>
            <person name="Salamov A."/>
            <person name="Henrissat B."/>
            <person name="Wiebenga A."/>
            <person name="De vries R.P."/>
            <person name="Grigoriev I.V."/>
            <person name="Mortensen U.H."/>
            <person name="Andersen M.R."/>
            <person name="Baker S.E."/>
        </authorList>
    </citation>
    <scope>NUCLEOTIDE SEQUENCE [LARGE SCALE GENOMIC DNA]</scope>
    <source>
        <strain evidence="2 3">CBS 707.79</strain>
    </source>
</reference>
<dbReference type="AlphaFoldDB" id="A0A319CU17"/>
<proteinExistence type="predicted"/>
<accession>A0A319CU17</accession>
<evidence type="ECO:0000313" key="3">
    <source>
        <dbReference type="Proteomes" id="UP000247810"/>
    </source>
</evidence>
<gene>
    <name evidence="2" type="ORF">BO71DRAFT_156792</name>
</gene>
<protein>
    <submittedName>
        <fullName evidence="2">Uncharacterized protein</fullName>
    </submittedName>
</protein>
<evidence type="ECO:0000313" key="2">
    <source>
        <dbReference type="EMBL" id="PYH87891.1"/>
    </source>
</evidence>
<dbReference type="EMBL" id="KZ826155">
    <property type="protein sequence ID" value="PYH87891.1"/>
    <property type="molecule type" value="Genomic_DNA"/>
</dbReference>
<sequence length="114" mass="12786">MTDDGSEQGTRMQARIYSVPPAEGDVCFCALPFCLPACLRGDQSYFVPPPLPPYTVYWTSMLRITPSAMAYAIEQAKRSSQRARRNRETNSHQSYCNLELSSPSSNCWPPESES</sequence>
<evidence type="ECO:0000256" key="1">
    <source>
        <dbReference type="SAM" id="MobiDB-lite"/>
    </source>
</evidence>
<dbReference type="Proteomes" id="UP000247810">
    <property type="component" value="Unassembled WGS sequence"/>
</dbReference>
<feature type="compositionally biased region" description="Polar residues" evidence="1">
    <location>
        <begin position="91"/>
        <end position="107"/>
    </location>
</feature>
<feature type="region of interest" description="Disordered" evidence="1">
    <location>
        <begin position="79"/>
        <end position="114"/>
    </location>
</feature>
<keyword evidence="3" id="KW-1185">Reference proteome</keyword>
<name>A0A319CU17_9EURO</name>